<dbReference type="Proteomes" id="UP000789423">
    <property type="component" value="Unassembled WGS sequence"/>
</dbReference>
<dbReference type="Pfam" id="PF25984">
    <property type="entry name" value="BSH_YknX"/>
    <property type="match status" value="1"/>
</dbReference>
<reference evidence="9 10" key="1">
    <citation type="submission" date="2021-10" db="EMBL/GenBank/DDBJ databases">
        <authorList>
            <person name="Criscuolo A."/>
        </authorList>
    </citation>
    <scope>NUCLEOTIDE SEQUENCE [LARGE SCALE GENOMIC DNA]</scope>
    <source>
        <strain evidence="10">CIP 111899</strain>
    </source>
</reference>
<dbReference type="InterPro" id="IPR058637">
    <property type="entry name" value="YknX-like_C"/>
</dbReference>
<dbReference type="NCBIfam" id="TIGR01730">
    <property type="entry name" value="RND_mfp"/>
    <property type="match status" value="1"/>
</dbReference>
<comment type="subcellular location">
    <subcellularLocation>
        <location evidence="1">Cell envelope</location>
    </subcellularLocation>
</comment>
<evidence type="ECO:0000259" key="7">
    <source>
        <dbReference type="Pfam" id="PF25989"/>
    </source>
</evidence>
<sequence length="395" mass="43567">MLPDTVHAPNKKKKWIVVGIIALIVIVAAVNIFIMQSKKKGSTADVKFTNVAERQLNNTKLVSGQVKPGNIESFYADMTKGKVKDIAVKEGQEVKKGDKLFSYDNEEINLQMQQAEIDQEMASMRYDQGQKKIDSLKQDIKKAKDSGAGKEMIEPLESQLSDLEMTQKAAGLEKEKGNLHMEELKKKQGELTIYSNFAGVVQKLDKDAAQGSTQAMGGQGKPFLQIASKDPFQVQGTLTELQKSQIQKDQTVTVTAKAAPKKKWTGKITEVSEYPTSADVNTQAMTGAEAGQNMSYYTYKATLDSQDGLSPGYHVSLQVNLENKKMIAVPRKSIVEEKDDAFVYVEDKGKLRKQMVKKGSSDGDWVEVLEGVTVGQKVVENPSDKVFDGMEVKGK</sequence>
<feature type="domain" description="YknX-like beta-barrel" evidence="8">
    <location>
        <begin position="232"/>
        <end position="319"/>
    </location>
</feature>
<comment type="caution">
    <text evidence="9">The sequence shown here is derived from an EMBL/GenBank/DDBJ whole genome shotgun (WGS) entry which is preliminary data.</text>
</comment>
<organism evidence="9 10">
    <name type="scientific">Bacillus rhizoplanae</name>
    <dbReference type="NCBI Taxonomy" id="2880966"/>
    <lineage>
        <taxon>Bacteria</taxon>
        <taxon>Bacillati</taxon>
        <taxon>Bacillota</taxon>
        <taxon>Bacilli</taxon>
        <taxon>Bacillales</taxon>
        <taxon>Bacillaceae</taxon>
        <taxon>Bacillus</taxon>
    </lineage>
</organism>
<dbReference type="Pfam" id="PF25989">
    <property type="entry name" value="YknX_C"/>
    <property type="match status" value="1"/>
</dbReference>
<keyword evidence="3" id="KW-0175">Coiled coil</keyword>
<dbReference type="PANTHER" id="PTHR32347">
    <property type="entry name" value="EFFLUX SYSTEM COMPONENT YKNX-RELATED"/>
    <property type="match status" value="1"/>
</dbReference>
<name>A0ABM8Y8Y6_9BACI</name>
<evidence type="ECO:0000313" key="9">
    <source>
        <dbReference type="EMBL" id="CAG9612131.1"/>
    </source>
</evidence>
<keyword evidence="10" id="KW-1185">Reference proteome</keyword>
<dbReference type="RefSeq" id="WP_230574334.1">
    <property type="nucleotide sequence ID" value="NZ_CAKJTI010000004.1"/>
</dbReference>
<evidence type="ECO:0000256" key="3">
    <source>
        <dbReference type="ARBA" id="ARBA00023054"/>
    </source>
</evidence>
<evidence type="ECO:0000256" key="2">
    <source>
        <dbReference type="ARBA" id="ARBA00009477"/>
    </source>
</evidence>
<evidence type="ECO:0000313" key="10">
    <source>
        <dbReference type="Proteomes" id="UP000789423"/>
    </source>
</evidence>
<evidence type="ECO:0000259" key="6">
    <source>
        <dbReference type="Pfam" id="PF25984"/>
    </source>
</evidence>
<dbReference type="InterPro" id="IPR006143">
    <property type="entry name" value="RND_pump_MFP"/>
</dbReference>
<protein>
    <submittedName>
        <fullName evidence="9">Efflux system component YknX</fullName>
    </submittedName>
</protein>
<dbReference type="EMBL" id="CAKJTI010000004">
    <property type="protein sequence ID" value="CAG9612131.1"/>
    <property type="molecule type" value="Genomic_DNA"/>
</dbReference>
<dbReference type="Gene3D" id="2.40.30.170">
    <property type="match status" value="1"/>
</dbReference>
<proteinExistence type="inferred from homology"/>
<dbReference type="InterPro" id="IPR058636">
    <property type="entry name" value="Beta-barrel_YknX"/>
</dbReference>
<keyword evidence="4" id="KW-0812">Transmembrane</keyword>
<keyword evidence="4" id="KW-0472">Membrane</keyword>
<evidence type="ECO:0000259" key="8">
    <source>
        <dbReference type="Pfam" id="PF25990"/>
    </source>
</evidence>
<dbReference type="InterPro" id="IPR058639">
    <property type="entry name" value="BSH_YknX-like"/>
</dbReference>
<dbReference type="Gene3D" id="2.40.420.20">
    <property type="match status" value="1"/>
</dbReference>
<dbReference type="Pfam" id="PF25990">
    <property type="entry name" value="Beta-barrel_YknX"/>
    <property type="match status" value="1"/>
</dbReference>
<keyword evidence="4" id="KW-1133">Transmembrane helix</keyword>
<dbReference type="InterPro" id="IPR050465">
    <property type="entry name" value="UPF0194_transport"/>
</dbReference>
<dbReference type="SUPFAM" id="SSF111369">
    <property type="entry name" value="HlyD-like secretion proteins"/>
    <property type="match status" value="1"/>
</dbReference>
<feature type="domain" description="YknX-like alpha-helical hairpin" evidence="5">
    <location>
        <begin position="106"/>
        <end position="190"/>
    </location>
</feature>
<feature type="domain" description="YknX-like barrel-sandwich hybrid" evidence="6">
    <location>
        <begin position="72"/>
        <end position="227"/>
    </location>
</feature>
<gene>
    <name evidence="9" type="primary">yknX</name>
    <name evidence="9" type="ORF">BACCIP111899_01303</name>
</gene>
<feature type="domain" description="YknX-like C-terminal permuted SH3-like" evidence="7">
    <location>
        <begin position="327"/>
        <end position="393"/>
    </location>
</feature>
<evidence type="ECO:0000259" key="5">
    <source>
        <dbReference type="Pfam" id="PF25982"/>
    </source>
</evidence>
<evidence type="ECO:0000256" key="1">
    <source>
        <dbReference type="ARBA" id="ARBA00004196"/>
    </source>
</evidence>
<evidence type="ECO:0000256" key="4">
    <source>
        <dbReference type="SAM" id="Phobius"/>
    </source>
</evidence>
<accession>A0ABM8Y8Y6</accession>
<dbReference type="InterPro" id="IPR058638">
    <property type="entry name" value="HH_YknX-like"/>
</dbReference>
<comment type="similarity">
    <text evidence="2">Belongs to the membrane fusion protein (MFP) (TC 8.A.1) family.</text>
</comment>
<dbReference type="Pfam" id="PF25982">
    <property type="entry name" value="HH_YknX"/>
    <property type="match status" value="1"/>
</dbReference>
<dbReference type="Gene3D" id="2.40.50.100">
    <property type="match status" value="1"/>
</dbReference>
<dbReference type="PANTHER" id="PTHR32347:SF14">
    <property type="entry name" value="EFFLUX SYSTEM COMPONENT YKNX-RELATED"/>
    <property type="match status" value="1"/>
</dbReference>
<feature type="transmembrane region" description="Helical" evidence="4">
    <location>
        <begin position="15"/>
        <end position="34"/>
    </location>
</feature>